<comment type="caution">
    <text evidence="3">The sequence shown here is derived from an EMBL/GenBank/DDBJ whole genome shotgun (WGS) entry which is preliminary data.</text>
</comment>
<proteinExistence type="predicted"/>
<keyword evidence="1" id="KW-0175">Coiled coil</keyword>
<name>A0AAE1XC44_9LAMI</name>
<feature type="compositionally biased region" description="Polar residues" evidence="2">
    <location>
        <begin position="18"/>
        <end position="29"/>
    </location>
</feature>
<feature type="compositionally biased region" description="Polar residues" evidence="2">
    <location>
        <begin position="668"/>
        <end position="684"/>
    </location>
</feature>
<evidence type="ECO:0000313" key="3">
    <source>
        <dbReference type="EMBL" id="KAK4409014.1"/>
    </source>
</evidence>
<feature type="compositionally biased region" description="Polar residues" evidence="2">
    <location>
        <begin position="72"/>
        <end position="84"/>
    </location>
</feature>
<feature type="compositionally biased region" description="Polar residues" evidence="2">
    <location>
        <begin position="316"/>
        <end position="328"/>
    </location>
</feature>
<feature type="region of interest" description="Disordered" evidence="2">
    <location>
        <begin position="478"/>
        <end position="561"/>
    </location>
</feature>
<sequence length="876" mass="98184">MAVAGLHNVSAFGPSFFGESQSPVSTQWGDEQGRPSPRASSLLQMWRELEGDHVVNHSRRLRRNRNGPDSECLSSSMSVGQGSDNGHDISEDADETENQGATGSEMEHEMEHEDNNSIISEQSSDLGETERERVRQIFREWMNSGAMSHSSNGFHLNNRSGPQWLGDNECGRVRVIREWVQMNAQQRNNQESHSGGDAEAGSQIEQVCDGLVTTHAQIGARRPIRRLCGRQTLLDLLLRAQSERKTELHGLLEQRPVSDFAHRNRIQALLRGRFLRNERLTPDKRPSSVAATELGLLRQRHTVSGLREGFLSKLDNSASTSANSTELDSSFCDENNGESESTCMERELAGIDTTPDSESAVDRNRRLQELVTQATELGNPVLHNDRIEQEVSMDNEGNMQEVSMNIERHQQEMSLDVESADSRLDPTLNREATEQASADSEYVGSGHGEEINANTNELPLETEDANYSGQREILDEHYEPRNGASSVHDVAGNTTDLGRNTSEQFEGQDASARVDEFQESGPEFEASTWQQVTNVASTEWVDDSREETARSWQESSANQWLQGTSDNALEQDQMQESQEDWPSHDLQEAIDSWLDMPSGDVGTSVRRLPTFYFPDDDNDHSMELRELFSRRRVSSLLRSGFRESLDQVLQSHVERQGHASGGWELDDASSSPSLVEQDQGQQSDRALALSADRHPFAPSSSLVTASQPLWDDELQGLNLAHNSLSQQLGTEWEVINELRIDMARLQQRMNNMQSVLEACMDMQIELQRSVRQEVSAALNRSILTSDTDASKRNTTCDESPWDHVRRGICCLCCDNKIDSLLYRRKYEIGENNDGGLWFRFFGWGSGCQDVGTCAPVPSVLKNWSRVQGSVQCVRPQ</sequence>
<reference evidence="3" key="1">
    <citation type="submission" date="2020-06" db="EMBL/GenBank/DDBJ databases">
        <authorList>
            <person name="Li T."/>
            <person name="Hu X."/>
            <person name="Zhang T."/>
            <person name="Song X."/>
            <person name="Zhang H."/>
            <person name="Dai N."/>
            <person name="Sheng W."/>
            <person name="Hou X."/>
            <person name="Wei L."/>
        </authorList>
    </citation>
    <scope>NUCLEOTIDE SEQUENCE</scope>
    <source>
        <strain evidence="3">K16</strain>
        <tissue evidence="3">Leaf</tissue>
    </source>
</reference>
<keyword evidence="4" id="KW-1185">Reference proteome</keyword>
<feature type="region of interest" description="Disordered" evidence="2">
    <location>
        <begin position="316"/>
        <end position="338"/>
    </location>
</feature>
<feature type="compositionally biased region" description="Polar residues" evidence="2">
    <location>
        <begin position="527"/>
        <end position="537"/>
    </location>
</feature>
<accession>A0AAE1XC44</accession>
<reference evidence="3" key="2">
    <citation type="journal article" date="2024" name="Plant">
        <title>Genomic evolution and insights into agronomic trait innovations of Sesamum species.</title>
        <authorList>
            <person name="Miao H."/>
            <person name="Wang L."/>
            <person name="Qu L."/>
            <person name="Liu H."/>
            <person name="Sun Y."/>
            <person name="Le M."/>
            <person name="Wang Q."/>
            <person name="Wei S."/>
            <person name="Zheng Y."/>
            <person name="Lin W."/>
            <person name="Duan Y."/>
            <person name="Cao H."/>
            <person name="Xiong S."/>
            <person name="Wang X."/>
            <person name="Wei L."/>
            <person name="Li C."/>
            <person name="Ma Q."/>
            <person name="Ju M."/>
            <person name="Zhao R."/>
            <person name="Li G."/>
            <person name="Mu C."/>
            <person name="Tian Q."/>
            <person name="Mei H."/>
            <person name="Zhang T."/>
            <person name="Gao T."/>
            <person name="Zhang H."/>
        </authorList>
    </citation>
    <scope>NUCLEOTIDE SEQUENCE</scope>
    <source>
        <strain evidence="3">K16</strain>
    </source>
</reference>
<protein>
    <recommendedName>
        <fullName evidence="5">Ring/U-Box superfamily protein</fullName>
    </recommendedName>
</protein>
<dbReference type="EMBL" id="JACGWL010000002">
    <property type="protein sequence ID" value="KAK4409014.1"/>
    <property type="molecule type" value="Genomic_DNA"/>
</dbReference>
<evidence type="ECO:0008006" key="5">
    <source>
        <dbReference type="Google" id="ProtNLM"/>
    </source>
</evidence>
<gene>
    <name evidence="3" type="ORF">Sango_0482400</name>
</gene>
<dbReference type="PANTHER" id="PTHR46519">
    <property type="entry name" value="RING/U-BOX SUPERFAMILY PROTEIN"/>
    <property type="match status" value="1"/>
</dbReference>
<feature type="coiled-coil region" evidence="1">
    <location>
        <begin position="735"/>
        <end position="762"/>
    </location>
</feature>
<feature type="region of interest" description="Disordered" evidence="2">
    <location>
        <begin position="430"/>
        <end position="460"/>
    </location>
</feature>
<feature type="region of interest" description="Disordered" evidence="2">
    <location>
        <begin position="10"/>
        <end position="42"/>
    </location>
</feature>
<evidence type="ECO:0000256" key="1">
    <source>
        <dbReference type="SAM" id="Coils"/>
    </source>
</evidence>
<dbReference type="PANTHER" id="PTHR46519:SF3">
    <property type="entry name" value="RING_U-BOX SUPERFAMILY PROTEIN"/>
    <property type="match status" value="1"/>
</dbReference>
<organism evidence="3 4">
    <name type="scientific">Sesamum angolense</name>
    <dbReference type="NCBI Taxonomy" id="2727404"/>
    <lineage>
        <taxon>Eukaryota</taxon>
        <taxon>Viridiplantae</taxon>
        <taxon>Streptophyta</taxon>
        <taxon>Embryophyta</taxon>
        <taxon>Tracheophyta</taxon>
        <taxon>Spermatophyta</taxon>
        <taxon>Magnoliopsida</taxon>
        <taxon>eudicotyledons</taxon>
        <taxon>Gunneridae</taxon>
        <taxon>Pentapetalae</taxon>
        <taxon>asterids</taxon>
        <taxon>lamiids</taxon>
        <taxon>Lamiales</taxon>
        <taxon>Pedaliaceae</taxon>
        <taxon>Sesamum</taxon>
    </lineage>
</organism>
<evidence type="ECO:0000313" key="4">
    <source>
        <dbReference type="Proteomes" id="UP001289374"/>
    </source>
</evidence>
<feature type="compositionally biased region" description="Polar residues" evidence="2">
    <location>
        <begin position="492"/>
        <end position="505"/>
    </location>
</feature>
<evidence type="ECO:0000256" key="2">
    <source>
        <dbReference type="SAM" id="MobiDB-lite"/>
    </source>
</evidence>
<feature type="compositionally biased region" description="Polar residues" evidence="2">
    <location>
        <begin position="550"/>
        <end position="561"/>
    </location>
</feature>
<feature type="region of interest" description="Disordered" evidence="2">
    <location>
        <begin position="57"/>
        <end position="113"/>
    </location>
</feature>
<dbReference type="AlphaFoldDB" id="A0AAE1XC44"/>
<feature type="region of interest" description="Disordered" evidence="2">
    <location>
        <begin position="652"/>
        <end position="686"/>
    </location>
</feature>
<dbReference type="Proteomes" id="UP001289374">
    <property type="component" value="Unassembled WGS sequence"/>
</dbReference>